<dbReference type="GO" id="GO:0015627">
    <property type="term" value="C:type II protein secretion system complex"/>
    <property type="evidence" value="ECO:0007669"/>
    <property type="project" value="InterPro"/>
</dbReference>
<comment type="caution">
    <text evidence="13">The sequence shown here is derived from an EMBL/GenBank/DDBJ whole genome shotgun (WGS) entry which is preliminary data.</text>
</comment>
<protein>
    <recommendedName>
        <fullName evidence="2">Type II secretion system protein H</fullName>
    </recommendedName>
    <alternativeName>
        <fullName evidence="10">General secretion pathway protein H</fullName>
    </alternativeName>
</protein>
<dbReference type="GO" id="GO:0015628">
    <property type="term" value="P:protein secretion by the type II secretion system"/>
    <property type="evidence" value="ECO:0007669"/>
    <property type="project" value="InterPro"/>
</dbReference>
<evidence type="ECO:0000256" key="11">
    <source>
        <dbReference type="SAM" id="Phobius"/>
    </source>
</evidence>
<dbReference type="InterPro" id="IPR022346">
    <property type="entry name" value="T2SS_GspH"/>
</dbReference>
<dbReference type="Pfam" id="PF12019">
    <property type="entry name" value="GspH"/>
    <property type="match status" value="1"/>
</dbReference>
<feature type="transmembrane region" description="Helical" evidence="11">
    <location>
        <begin position="21"/>
        <end position="41"/>
    </location>
</feature>
<evidence type="ECO:0000313" key="13">
    <source>
        <dbReference type="EMBL" id="EFF81602.1"/>
    </source>
</evidence>
<dbReference type="AlphaFoldDB" id="D4XT73"/>
<dbReference type="GO" id="GO:0005886">
    <property type="term" value="C:plasma membrane"/>
    <property type="evidence" value="ECO:0007669"/>
    <property type="project" value="UniProtKB-SubCell"/>
</dbReference>
<comment type="similarity">
    <text evidence="9">Belongs to the GSP H family.</text>
</comment>
<keyword evidence="5" id="KW-0997">Cell inner membrane</keyword>
<dbReference type="Proteomes" id="UP000003085">
    <property type="component" value="Unassembled WGS sequence"/>
</dbReference>
<gene>
    <name evidence="13" type="ORF">HMP0015_2915</name>
</gene>
<evidence type="ECO:0000259" key="12">
    <source>
        <dbReference type="Pfam" id="PF12019"/>
    </source>
</evidence>
<dbReference type="SUPFAM" id="SSF54523">
    <property type="entry name" value="Pili subunits"/>
    <property type="match status" value="1"/>
</dbReference>
<accession>D4XT73</accession>
<evidence type="ECO:0000256" key="4">
    <source>
        <dbReference type="ARBA" id="ARBA00022481"/>
    </source>
</evidence>
<keyword evidence="3" id="KW-1003">Cell membrane</keyword>
<dbReference type="Gene3D" id="3.55.40.10">
    <property type="entry name" value="minor pseudopilin epsh domain"/>
    <property type="match status" value="1"/>
</dbReference>
<keyword evidence="8 11" id="KW-0472">Membrane</keyword>
<evidence type="ECO:0000256" key="7">
    <source>
        <dbReference type="ARBA" id="ARBA00022989"/>
    </source>
</evidence>
<evidence type="ECO:0000313" key="14">
    <source>
        <dbReference type="Proteomes" id="UP000003085"/>
    </source>
</evidence>
<evidence type="ECO:0000256" key="6">
    <source>
        <dbReference type="ARBA" id="ARBA00022692"/>
    </source>
</evidence>
<dbReference type="HOGENOM" id="CLU_084761_4_2_6"/>
<sequence length="184" mass="20983">MLIKKLQKHYIGKKMFKNLGFTISELITCVAILAILVTFGIPHLRELIISNEAKQLKRTLTIHIQKSKFDAQIYQKNVTLCASHDLQTCGNNWNQGIISFIDTNNNRQRDPSETLLYALPLNYKHGTLEWRGTLRINSVTFQGNTGLPRGSNGSFFYCSNSPQYHTRIKLSQMGHLTPERLTSC</sequence>
<proteinExistence type="inferred from homology"/>
<dbReference type="EMBL" id="ADMT01000218">
    <property type="protein sequence ID" value="EFF81602.1"/>
    <property type="molecule type" value="Genomic_DNA"/>
</dbReference>
<dbReference type="InterPro" id="IPR012902">
    <property type="entry name" value="N_methyl_site"/>
</dbReference>
<evidence type="ECO:0000256" key="5">
    <source>
        <dbReference type="ARBA" id="ARBA00022519"/>
    </source>
</evidence>
<evidence type="ECO:0000256" key="2">
    <source>
        <dbReference type="ARBA" id="ARBA00021549"/>
    </source>
</evidence>
<keyword evidence="6 11" id="KW-0812">Transmembrane</keyword>
<evidence type="ECO:0000256" key="3">
    <source>
        <dbReference type="ARBA" id="ARBA00022475"/>
    </source>
</evidence>
<keyword evidence="4" id="KW-0488">Methylation</keyword>
<evidence type="ECO:0000256" key="8">
    <source>
        <dbReference type="ARBA" id="ARBA00023136"/>
    </source>
</evidence>
<evidence type="ECO:0000256" key="9">
    <source>
        <dbReference type="ARBA" id="ARBA00025772"/>
    </source>
</evidence>
<evidence type="ECO:0000256" key="10">
    <source>
        <dbReference type="ARBA" id="ARBA00030775"/>
    </source>
</evidence>
<reference evidence="14" key="1">
    <citation type="submission" date="2010-03" db="EMBL/GenBank/DDBJ databases">
        <title>Complete sequence of Mobiluncus curtisii ATCC 43063.</title>
        <authorList>
            <person name="Muzny D."/>
            <person name="Qin X."/>
            <person name="Deng J."/>
            <person name="Jiang H."/>
            <person name="Liu Y."/>
            <person name="Qu J."/>
            <person name="Song X.-Z."/>
            <person name="Zhang L."/>
            <person name="Thornton R."/>
            <person name="Coyle M."/>
            <person name="Francisco L."/>
            <person name="Jackson L."/>
            <person name="Javaid M."/>
            <person name="Korchina V."/>
            <person name="Kovar C."/>
            <person name="Mata R."/>
            <person name="Mathew T."/>
            <person name="Ngo R."/>
            <person name="Nguyen L."/>
            <person name="Nguyen N."/>
            <person name="Okwuonu G."/>
            <person name="Ongeri F."/>
            <person name="Pham C."/>
            <person name="Simmons D."/>
            <person name="Wilczek-Boney K."/>
            <person name="Hale W."/>
            <person name="Jakkamsetti A."/>
            <person name="Pham P."/>
            <person name="Ruth R."/>
            <person name="San Lucas F."/>
            <person name="Warren J."/>
            <person name="Zhang J."/>
            <person name="Zhao Z."/>
            <person name="Zhou C."/>
            <person name="Zhu D."/>
            <person name="Lee S."/>
            <person name="Bess C."/>
            <person name="Blankenburg K."/>
            <person name="Forbes L."/>
            <person name="Fu Q."/>
            <person name="Gubbala S."/>
            <person name="Hirani K."/>
            <person name="Jayaseelan J.C."/>
            <person name="Lara F."/>
            <person name="Munidasa M."/>
            <person name="Palculict T."/>
            <person name="Patil S."/>
            <person name="Pu L.-L."/>
            <person name="Saada N."/>
            <person name="Tang L."/>
            <person name="Weissenberger G."/>
            <person name="Zhu Y."/>
            <person name="Hemphill L."/>
            <person name="Shang Y."/>
            <person name="Youmans B."/>
            <person name="Ayvaz T."/>
            <person name="Ross M."/>
            <person name="Santibanez J."/>
            <person name="Aqrawi P."/>
            <person name="Gross S."/>
            <person name="Joshi V."/>
            <person name="Fowler G."/>
            <person name="Nazareth L."/>
            <person name="Reid J."/>
            <person name="Worley K."/>
            <person name="Petrosino J."/>
            <person name="Highlander S."/>
            <person name="Gibbs R."/>
            <person name="Gibbs R."/>
        </authorList>
    </citation>
    <scope>NUCLEOTIDE SEQUENCE [LARGE SCALE GENOMIC DNA]</scope>
    <source>
        <strain evidence="14">ATCC 19194</strain>
    </source>
</reference>
<evidence type="ECO:0000256" key="1">
    <source>
        <dbReference type="ARBA" id="ARBA00004377"/>
    </source>
</evidence>
<feature type="domain" description="General secretion pathway GspH" evidence="12">
    <location>
        <begin position="63"/>
        <end position="174"/>
    </location>
</feature>
<keyword evidence="7 11" id="KW-1133">Transmembrane helix</keyword>
<name>D4XT73_ACIHA</name>
<dbReference type="NCBIfam" id="TIGR02532">
    <property type="entry name" value="IV_pilin_GFxxxE"/>
    <property type="match status" value="1"/>
</dbReference>
<organism evidence="13 14">
    <name type="scientific">Acinetobacter haemolyticus ATCC 19194</name>
    <dbReference type="NCBI Taxonomy" id="707232"/>
    <lineage>
        <taxon>Bacteria</taxon>
        <taxon>Pseudomonadati</taxon>
        <taxon>Pseudomonadota</taxon>
        <taxon>Gammaproteobacteria</taxon>
        <taxon>Moraxellales</taxon>
        <taxon>Moraxellaceae</taxon>
        <taxon>Acinetobacter</taxon>
    </lineage>
</organism>
<comment type="subcellular location">
    <subcellularLocation>
        <location evidence="1">Cell inner membrane</location>
        <topology evidence="1">Single-pass membrane protein</topology>
    </subcellularLocation>
</comment>
<dbReference type="InterPro" id="IPR045584">
    <property type="entry name" value="Pilin-like"/>
</dbReference>